<proteinExistence type="predicted"/>
<evidence type="ECO:0000313" key="3">
    <source>
        <dbReference type="Proteomes" id="UP001216579"/>
    </source>
</evidence>
<accession>A0ABT5ZK02</accession>
<feature type="signal peptide" evidence="1">
    <location>
        <begin position="1"/>
        <end position="39"/>
    </location>
</feature>
<dbReference type="PROSITE" id="PS51257">
    <property type="entry name" value="PROKAR_LIPOPROTEIN"/>
    <property type="match status" value="1"/>
</dbReference>
<gene>
    <name evidence="2" type="ORF">P3G67_13090</name>
</gene>
<evidence type="ECO:0000256" key="1">
    <source>
        <dbReference type="SAM" id="SignalP"/>
    </source>
</evidence>
<dbReference type="EMBL" id="JARJBC010000006">
    <property type="protein sequence ID" value="MDF3290163.1"/>
    <property type="molecule type" value="Genomic_DNA"/>
</dbReference>
<dbReference type="RefSeq" id="WP_276093607.1">
    <property type="nucleotide sequence ID" value="NZ_JARJBC010000006.1"/>
</dbReference>
<feature type="chain" id="PRO_5045840726" evidence="1">
    <location>
        <begin position="40"/>
        <end position="190"/>
    </location>
</feature>
<keyword evidence="1" id="KW-0732">Signal</keyword>
<dbReference type="Proteomes" id="UP001216579">
    <property type="component" value="Unassembled WGS sequence"/>
</dbReference>
<protein>
    <submittedName>
        <fullName evidence="2">Uncharacterized protein</fullName>
    </submittedName>
</protein>
<comment type="caution">
    <text evidence="2">The sequence shown here is derived from an EMBL/GenBank/DDBJ whole genome shotgun (WGS) entry which is preliminary data.</text>
</comment>
<keyword evidence="3" id="KW-1185">Reference proteome</keyword>
<name>A0ABT5ZK02_9ACTN</name>
<sequence>MSIRFSRSGLPGRSRGRSLVATIAAIFGCLTLAAPQAVAAVNSPLSSQVRLAPNADAKAKAFAASHSRQVAAAQTVCGSGYSFATGYALPTPQERFGTLFIYSKGSWAGPDAPVCAVFDNNLGIPRWMKLKICDNRVDVTCHSDEGNYSQYAGPVYMSPNDCGTITALMKNSASDSVYIVNRTVSSAPCD</sequence>
<organism evidence="2 3">
    <name type="scientific">Streptomyces silvisoli</name>
    <dbReference type="NCBI Taxonomy" id="3034235"/>
    <lineage>
        <taxon>Bacteria</taxon>
        <taxon>Bacillati</taxon>
        <taxon>Actinomycetota</taxon>
        <taxon>Actinomycetes</taxon>
        <taxon>Kitasatosporales</taxon>
        <taxon>Streptomycetaceae</taxon>
        <taxon>Streptomyces</taxon>
    </lineage>
</organism>
<reference evidence="2 3" key="1">
    <citation type="submission" date="2023-03" db="EMBL/GenBank/DDBJ databases">
        <title>Draft genome sequence of Streptomyces sp. RB6PN23 isolated from peat swamp forest in Thailand.</title>
        <authorList>
            <person name="Klaysubun C."/>
            <person name="Duangmal K."/>
        </authorList>
    </citation>
    <scope>NUCLEOTIDE SEQUENCE [LARGE SCALE GENOMIC DNA]</scope>
    <source>
        <strain evidence="2 3">RB6PN23</strain>
    </source>
</reference>
<evidence type="ECO:0000313" key="2">
    <source>
        <dbReference type="EMBL" id="MDF3290163.1"/>
    </source>
</evidence>